<reference evidence="2 3" key="1">
    <citation type="submission" date="2016-04" db="EMBL/GenBank/DDBJ databases">
        <authorList>
            <person name="Chen L."/>
            <person name="Zhuang W."/>
            <person name="Wang G."/>
        </authorList>
    </citation>
    <scope>NUCLEOTIDE SEQUENCE [LARGE SCALE GENOMIC DNA]</scope>
    <source>
        <strain evidence="3">GR20</strain>
    </source>
</reference>
<protein>
    <submittedName>
        <fullName evidence="2">Uncharacterized protein</fullName>
    </submittedName>
</protein>
<gene>
    <name evidence="2" type="ORF">A4D02_13540</name>
</gene>
<dbReference type="EMBL" id="LWBO01000044">
    <property type="protein sequence ID" value="OQP42583.1"/>
    <property type="molecule type" value="Genomic_DNA"/>
</dbReference>
<dbReference type="Proteomes" id="UP000192277">
    <property type="component" value="Unassembled WGS sequence"/>
</dbReference>
<evidence type="ECO:0000313" key="3">
    <source>
        <dbReference type="Proteomes" id="UP000192277"/>
    </source>
</evidence>
<name>A0ABX3NRY5_9BACT</name>
<feature type="transmembrane region" description="Helical" evidence="1">
    <location>
        <begin position="12"/>
        <end position="33"/>
    </location>
</feature>
<keyword evidence="1" id="KW-0472">Membrane</keyword>
<evidence type="ECO:0000313" key="2">
    <source>
        <dbReference type="EMBL" id="OQP42583.1"/>
    </source>
</evidence>
<comment type="caution">
    <text evidence="2">The sequence shown here is derived from an EMBL/GenBank/DDBJ whole genome shotgun (WGS) entry which is preliminary data.</text>
</comment>
<keyword evidence="3" id="KW-1185">Reference proteome</keyword>
<dbReference type="RefSeq" id="WP_014220889.1">
    <property type="nucleotide sequence ID" value="NZ_LWBO01000044.1"/>
</dbReference>
<organism evidence="2 3">
    <name type="scientific">Niastella koreensis</name>
    <dbReference type="NCBI Taxonomy" id="354356"/>
    <lineage>
        <taxon>Bacteria</taxon>
        <taxon>Pseudomonadati</taxon>
        <taxon>Bacteroidota</taxon>
        <taxon>Chitinophagia</taxon>
        <taxon>Chitinophagales</taxon>
        <taxon>Chitinophagaceae</taxon>
        <taxon>Niastella</taxon>
    </lineage>
</organism>
<keyword evidence="1" id="KW-0812">Transmembrane</keyword>
<accession>A0ABX3NRY5</accession>
<sequence>MTLLRLENNTNLLFFFLGIGVLILLLLILRWAVRINNIARNQRVIIYLMKHQFIKNGATPEELNAIEKGIEHIMNG</sequence>
<evidence type="ECO:0000256" key="1">
    <source>
        <dbReference type="SAM" id="Phobius"/>
    </source>
</evidence>
<keyword evidence="1" id="KW-1133">Transmembrane helix</keyword>
<proteinExistence type="predicted"/>